<dbReference type="EMBL" id="LNYL01000004">
    <property type="protein sequence ID" value="KTD31591.1"/>
    <property type="molecule type" value="Genomic_DNA"/>
</dbReference>
<accession>A0A0W0WGX8</accession>
<dbReference type="OrthoDB" id="4720638at2"/>
<dbReference type="GO" id="GO:0003723">
    <property type="term" value="F:RNA binding"/>
    <property type="evidence" value="ECO:0007669"/>
    <property type="project" value="InterPro"/>
</dbReference>
<evidence type="ECO:0000256" key="2">
    <source>
        <dbReference type="RuleBase" id="RU004328"/>
    </source>
</evidence>
<dbReference type="SUPFAM" id="SSF55895">
    <property type="entry name" value="Ribonuclease Rh-like"/>
    <property type="match status" value="1"/>
</dbReference>
<proteinExistence type="inferred from homology"/>
<feature type="signal peptide" evidence="3">
    <location>
        <begin position="1"/>
        <end position="18"/>
    </location>
</feature>
<reference evidence="4 5" key="1">
    <citation type="submission" date="2015-11" db="EMBL/GenBank/DDBJ databases">
        <title>Genomic analysis of 38 Legionella species identifies large and diverse effector repertoires.</title>
        <authorList>
            <person name="Burstein D."/>
            <person name="Amaro F."/>
            <person name="Zusman T."/>
            <person name="Lifshitz Z."/>
            <person name="Cohen O."/>
            <person name="Gilbert J.A."/>
            <person name="Pupko T."/>
            <person name="Shuman H.A."/>
            <person name="Segal G."/>
        </authorList>
    </citation>
    <scope>NUCLEOTIDE SEQUENCE [LARGE SCALE GENOMIC DNA]</scope>
    <source>
        <strain evidence="4 5">PX-1-G2-E2</strain>
    </source>
</reference>
<dbReference type="Pfam" id="PF00445">
    <property type="entry name" value="Ribonuclease_T2"/>
    <property type="match status" value="1"/>
</dbReference>
<dbReference type="PATRIC" id="fig|466.6.peg.187"/>
<feature type="chain" id="PRO_5006915505" evidence="3">
    <location>
        <begin position="19"/>
        <end position="328"/>
    </location>
</feature>
<dbReference type="PROSITE" id="PS00531">
    <property type="entry name" value="RNASE_T2_2"/>
    <property type="match status" value="1"/>
</dbReference>
<dbReference type="InterPro" id="IPR036430">
    <property type="entry name" value="RNase_T2-like_sf"/>
</dbReference>
<evidence type="ECO:0000313" key="4">
    <source>
        <dbReference type="EMBL" id="KTD31591.1"/>
    </source>
</evidence>
<evidence type="ECO:0000313" key="5">
    <source>
        <dbReference type="Proteomes" id="UP000054908"/>
    </source>
</evidence>
<dbReference type="PANTHER" id="PTHR11240:SF22">
    <property type="entry name" value="RIBONUCLEASE T2"/>
    <property type="match status" value="1"/>
</dbReference>
<name>A0A0W0WGX8_9GAMM</name>
<dbReference type="RefSeq" id="WP_058451015.1">
    <property type="nucleotide sequence ID" value="NZ_CAAAIB010000001.1"/>
</dbReference>
<dbReference type="InterPro" id="IPR001568">
    <property type="entry name" value="RNase_T2-like"/>
</dbReference>
<protein>
    <submittedName>
        <fullName evidence="4">Ribonuclease, T2 family</fullName>
    </submittedName>
</protein>
<organism evidence="4 5">
    <name type="scientific">Legionella maceachernii</name>
    <dbReference type="NCBI Taxonomy" id="466"/>
    <lineage>
        <taxon>Bacteria</taxon>
        <taxon>Pseudomonadati</taxon>
        <taxon>Pseudomonadota</taxon>
        <taxon>Gammaproteobacteria</taxon>
        <taxon>Legionellales</taxon>
        <taxon>Legionellaceae</taxon>
        <taxon>Legionella</taxon>
    </lineage>
</organism>
<dbReference type="AlphaFoldDB" id="A0A0W0WGX8"/>
<dbReference type="GO" id="GO:0033897">
    <property type="term" value="F:ribonuclease T2 activity"/>
    <property type="evidence" value="ECO:0007669"/>
    <property type="project" value="InterPro"/>
</dbReference>
<evidence type="ECO:0000256" key="3">
    <source>
        <dbReference type="SAM" id="SignalP"/>
    </source>
</evidence>
<dbReference type="InterPro" id="IPR018188">
    <property type="entry name" value="RNase_T2_His_AS_1"/>
</dbReference>
<dbReference type="Gene3D" id="3.90.730.10">
    <property type="entry name" value="Ribonuclease T2-like"/>
    <property type="match status" value="1"/>
</dbReference>
<dbReference type="Proteomes" id="UP000054908">
    <property type="component" value="Unassembled WGS sequence"/>
</dbReference>
<gene>
    <name evidence="4" type="ORF">Lmac_0175</name>
</gene>
<sequence length="328" mass="37151">MIRLIILLSLIQPLFCHASIKATGYFSASKTCPAYVSKNKKINPDHLFIYPGQQYSIKEINRSYHPEWIRIELNNAITANALRWVSAHCGESHYQAMSQSSCQRGPGFADSYVLALSWHPAFCQTRGYEEGKPECLHLMPDSFQASHLVLHGLWPNQQACGQQYGFCNVRIHTHYCDYPAVALSTRVANNLRQMMPSYAYGGCLERYEWGKHGSCQTLSADDYFSLAMRLSQEANSTPLGKFLHAQVGRVVQRTQLTEMIRQSFGQNAERKVYLSCKKGLLVDIYIQLPALIPANGSLQNLVQQAPDFMRYEACPARISISNFKNRPE</sequence>
<dbReference type="PROSITE" id="PS00530">
    <property type="entry name" value="RNASE_T2_1"/>
    <property type="match status" value="1"/>
</dbReference>
<dbReference type="GO" id="GO:0006401">
    <property type="term" value="P:RNA catabolic process"/>
    <property type="evidence" value="ECO:0007669"/>
    <property type="project" value="TreeGrafter"/>
</dbReference>
<dbReference type="STRING" id="466.Lmac_0175"/>
<evidence type="ECO:0000256" key="1">
    <source>
        <dbReference type="ARBA" id="ARBA00007469"/>
    </source>
</evidence>
<keyword evidence="3" id="KW-0732">Signal</keyword>
<comment type="caution">
    <text evidence="4">The sequence shown here is derived from an EMBL/GenBank/DDBJ whole genome shotgun (WGS) entry which is preliminary data.</text>
</comment>
<comment type="similarity">
    <text evidence="1 2">Belongs to the RNase T2 family.</text>
</comment>
<dbReference type="PANTHER" id="PTHR11240">
    <property type="entry name" value="RIBONUCLEASE T2"/>
    <property type="match status" value="1"/>
</dbReference>
<keyword evidence="5" id="KW-1185">Reference proteome</keyword>
<dbReference type="InterPro" id="IPR033130">
    <property type="entry name" value="RNase_T2_His_AS_2"/>
</dbReference>